<organism evidence="1 2">
    <name type="scientific">Fulvitalea axinellae</name>
    <dbReference type="NCBI Taxonomy" id="1182444"/>
    <lineage>
        <taxon>Bacteria</taxon>
        <taxon>Pseudomonadati</taxon>
        <taxon>Bacteroidota</taxon>
        <taxon>Cytophagia</taxon>
        <taxon>Cytophagales</taxon>
        <taxon>Persicobacteraceae</taxon>
        <taxon>Fulvitalea</taxon>
    </lineage>
</organism>
<evidence type="ECO:0000313" key="2">
    <source>
        <dbReference type="Proteomes" id="UP001348817"/>
    </source>
</evidence>
<proteinExistence type="predicted"/>
<protein>
    <submittedName>
        <fullName evidence="1">Uncharacterized protein</fullName>
    </submittedName>
</protein>
<sequence length="892" mass="102190">MFLGALGLVATGVWVYLTYFRQNEFKAEDLIPRDAVLVYESKRTIPAWNRLSYTTFGKQLSKVSGYSNIGQRLAILDSITGRNGRLDDLLKKEPFYISTHVTSRDEFGFIFYLKSDPATDKILYQILSHYLKSSNAGSYNYRGIEIKRLNGKGGPFHYFTANGYFVGSYSSMLAEDVIRTMEDRERKPLSFMLGSRSMALSDARLHINPNRLPALLACFSEDEFLESPMEWASTIESDLKVTDRHLVMGGTVKTKPGAKNYLDTFEKAPNGTPEWSKLISNRTATLWTYAAPDYGRWRLATRTMEGPVPAGTDGKISVDFHLDQPEELSWLGTNHLLATLESVEADEHDRLVYAHCSDPKVGERYFRDLSKRVSSQKEPFLEKIGKYNIRHVNLGNLPAIFFGKRFSGFGDVFYCRIGDFIVMTDRLPVLRRSLRDIETENTWGKSVDKVRFMKELTPDENMGLIVDTKRFWNGFMRKVRPEWQAFFKDNAFSLRQIKHIAFGVRHDKQGVYQGSLVAEVAESNENSSQGREFNTLSKVSADTLRIKGPFILNSGGNGWDILSQTQDSLLRLVTRDDSELWAYPFNGTLVDSPVRVHTSGKKNTEYAMATSQSIYVMKRDGFPVDGFPIKVDSKYDLATFNVFDYDGKRDYRFIVSDTKGNIRFIDLGGSELKGWNPKKMRRRLLFAPKHIKVRRRDYILVALQNGEIHLFNRKGQEYKGFPVDLDAPMAKGFFLDEGSDYASTNLTFITLKGQLNTISLSGRRVRQEQYYKPDKHSFFELCPDVTGSSYLILRRDIKGLSVLDDEQNPLFEKGYINAPESQVKYYRFDADHEIIAVTDPVQEFIYLFDRKGNLISGVPLQGSSPVNLTYSQTRDKYKVYYHYRDELLVTEF</sequence>
<keyword evidence="2" id="KW-1185">Reference proteome</keyword>
<evidence type="ECO:0000313" key="1">
    <source>
        <dbReference type="EMBL" id="BDD11136.1"/>
    </source>
</evidence>
<dbReference type="SUPFAM" id="SSF101898">
    <property type="entry name" value="NHL repeat"/>
    <property type="match status" value="1"/>
</dbReference>
<accession>A0AAU9CG72</accession>
<gene>
    <name evidence="1" type="ORF">FUAX_35680</name>
</gene>
<reference evidence="1 2" key="1">
    <citation type="submission" date="2021-12" db="EMBL/GenBank/DDBJ databases">
        <title>Genome sequencing of bacteria with rrn-lacking chromosome and rrn-plasmid.</title>
        <authorList>
            <person name="Anda M."/>
            <person name="Iwasaki W."/>
        </authorList>
    </citation>
    <scope>NUCLEOTIDE SEQUENCE [LARGE SCALE GENOMIC DNA]</scope>
    <source>
        <strain evidence="1 2">DSM 100852</strain>
    </source>
</reference>
<name>A0AAU9CG72_9BACT</name>
<dbReference type="EMBL" id="AP025314">
    <property type="protein sequence ID" value="BDD11136.1"/>
    <property type="molecule type" value="Genomic_DNA"/>
</dbReference>
<dbReference type="Proteomes" id="UP001348817">
    <property type="component" value="Chromosome"/>
</dbReference>
<dbReference type="AlphaFoldDB" id="A0AAU9CG72"/>
<dbReference type="KEGG" id="fax:FUAX_35680"/>